<evidence type="ECO:0000313" key="3">
    <source>
        <dbReference type="Proteomes" id="UP000477750"/>
    </source>
</evidence>
<accession>A0A6L5G795</accession>
<sequence>MVENRLGDYLRARRGQVGPDQVGLPVYGARRVPGLRREEVAVLAKVSVDYYVRLEQGRERHPSANVLDSLSRALHLDDDARLHLFRIAGLSPRPRRPGPERIDPQLLRLMDMWPDNPAIVLGRAYDVLAGNRLAYALFDGFQHGPNLLVKLFLDPAARSFYPDWEQVASYTVAGFRVLHGMFSDDPRIAEVLRLMLARSPEFAVIWERHDARGERLQRKTFTHPEVGAITLDINAFDVKSAPGQELIVYHAEPDTASAEALALLGTLAATRRLGQEALPPAAEASPDGGHTTNLGVRAPAVSEAGGRLPGPQLAVSRVWVRGRRRQGDVGSARSSRPCILIQLTKESNQSVLVVSFGYIPNPCPPCS</sequence>
<dbReference type="Proteomes" id="UP000477750">
    <property type="component" value="Unassembled WGS sequence"/>
</dbReference>
<comment type="caution">
    <text evidence="2">The sequence shown here is derived from an EMBL/GenBank/DDBJ whole genome shotgun (WGS) entry which is preliminary data.</text>
</comment>
<evidence type="ECO:0000313" key="2">
    <source>
        <dbReference type="EMBL" id="MQM25483.1"/>
    </source>
</evidence>
<dbReference type="PANTHER" id="PTHR35010">
    <property type="entry name" value="BLL4672 PROTEIN-RELATED"/>
    <property type="match status" value="1"/>
</dbReference>
<dbReference type="InterPro" id="IPR001387">
    <property type="entry name" value="Cro/C1-type_HTH"/>
</dbReference>
<reference evidence="2 3" key="1">
    <citation type="submission" date="2019-10" db="EMBL/GenBank/DDBJ databases">
        <title>Glycomyces albidus sp. nov., a novel actinomycete isolated from rhizosphere soil of wheat (Triticum aestivum L.).</title>
        <authorList>
            <person name="Qian L."/>
        </authorList>
    </citation>
    <scope>NUCLEOTIDE SEQUENCE [LARGE SCALE GENOMIC DNA]</scope>
    <source>
        <strain evidence="2 3">NEAU-7082</strain>
    </source>
</reference>
<dbReference type="Pfam" id="PF13560">
    <property type="entry name" value="HTH_31"/>
    <property type="match status" value="1"/>
</dbReference>
<dbReference type="PANTHER" id="PTHR35010:SF2">
    <property type="entry name" value="BLL4672 PROTEIN"/>
    <property type="match status" value="1"/>
</dbReference>
<dbReference type="EMBL" id="WIAO01000007">
    <property type="protein sequence ID" value="MQM25483.1"/>
    <property type="molecule type" value="Genomic_DNA"/>
</dbReference>
<evidence type="ECO:0000259" key="1">
    <source>
        <dbReference type="SMART" id="SM00530"/>
    </source>
</evidence>
<dbReference type="Gene3D" id="3.30.450.180">
    <property type="match status" value="1"/>
</dbReference>
<dbReference type="Pfam" id="PF17765">
    <property type="entry name" value="MLTR_LBD"/>
    <property type="match status" value="1"/>
</dbReference>
<dbReference type="InterPro" id="IPR041413">
    <property type="entry name" value="MLTR_LBD"/>
</dbReference>
<dbReference type="InterPro" id="IPR010982">
    <property type="entry name" value="Lambda_DNA-bd_dom_sf"/>
</dbReference>
<dbReference type="GO" id="GO:0003677">
    <property type="term" value="F:DNA binding"/>
    <property type="evidence" value="ECO:0007669"/>
    <property type="project" value="InterPro"/>
</dbReference>
<dbReference type="AlphaFoldDB" id="A0A6L5G795"/>
<protein>
    <submittedName>
        <fullName evidence="2">Helix-turn-helix domain-containing protein</fullName>
    </submittedName>
</protein>
<name>A0A6L5G795_9ACTN</name>
<gene>
    <name evidence="2" type="ORF">GFD30_07855</name>
</gene>
<proteinExistence type="predicted"/>
<keyword evidence="3" id="KW-1185">Reference proteome</keyword>
<dbReference type="CDD" id="cd00093">
    <property type="entry name" value="HTH_XRE"/>
    <property type="match status" value="1"/>
</dbReference>
<feature type="domain" description="HTH cro/C1-type" evidence="1">
    <location>
        <begin position="9"/>
        <end position="81"/>
    </location>
</feature>
<dbReference type="SMART" id="SM00530">
    <property type="entry name" value="HTH_XRE"/>
    <property type="match status" value="1"/>
</dbReference>
<dbReference type="Gene3D" id="1.10.260.40">
    <property type="entry name" value="lambda repressor-like DNA-binding domains"/>
    <property type="match status" value="1"/>
</dbReference>
<organism evidence="2 3">
    <name type="scientific">Glycomyces albidus</name>
    <dbReference type="NCBI Taxonomy" id="2656774"/>
    <lineage>
        <taxon>Bacteria</taxon>
        <taxon>Bacillati</taxon>
        <taxon>Actinomycetota</taxon>
        <taxon>Actinomycetes</taxon>
        <taxon>Glycomycetales</taxon>
        <taxon>Glycomycetaceae</taxon>
        <taxon>Glycomyces</taxon>
    </lineage>
</organism>
<dbReference type="SUPFAM" id="SSF47413">
    <property type="entry name" value="lambda repressor-like DNA-binding domains"/>
    <property type="match status" value="1"/>
</dbReference>